<keyword evidence="3" id="KW-1185">Reference proteome</keyword>
<gene>
    <name evidence="2" type="ORF">ACFPM8_16870</name>
</gene>
<dbReference type="InterPro" id="IPR045865">
    <property type="entry name" value="ACT-like_dom_sf"/>
</dbReference>
<organism evidence="2 3">
    <name type="scientific">Paraherbaspirillum soli</name>
    <dbReference type="NCBI Taxonomy" id="631222"/>
    <lineage>
        <taxon>Bacteria</taxon>
        <taxon>Pseudomonadati</taxon>
        <taxon>Pseudomonadota</taxon>
        <taxon>Betaproteobacteria</taxon>
        <taxon>Burkholderiales</taxon>
        <taxon>Oxalobacteraceae</taxon>
        <taxon>Paraherbaspirillum</taxon>
    </lineage>
</organism>
<dbReference type="Pfam" id="PF01842">
    <property type="entry name" value="ACT"/>
    <property type="match status" value="1"/>
</dbReference>
<sequence>MADSIRKADYFSMTVANKPGEGLKVLSMLAEKEVNLLAFTGFPRNRRAQLDFVPEDTKKFTVVAKKAGWEMSPKKVAFLVQGEDRAGALADALGKLAEAGINVTAMQATVGGAGRYGALFWVKPEDVAKSAKLLGAK</sequence>
<dbReference type="SUPFAM" id="SSF55021">
    <property type="entry name" value="ACT-like"/>
    <property type="match status" value="1"/>
</dbReference>
<reference evidence="3" key="1">
    <citation type="journal article" date="2019" name="Int. J. Syst. Evol. Microbiol.">
        <title>The Global Catalogue of Microorganisms (GCM) 10K type strain sequencing project: providing services to taxonomists for standard genome sequencing and annotation.</title>
        <authorList>
            <consortium name="The Broad Institute Genomics Platform"/>
            <consortium name="The Broad Institute Genome Sequencing Center for Infectious Disease"/>
            <person name="Wu L."/>
            <person name="Ma J."/>
        </authorList>
    </citation>
    <scope>NUCLEOTIDE SEQUENCE [LARGE SCALE GENOMIC DNA]</scope>
    <source>
        <strain evidence="3">JCM 17066</strain>
    </source>
</reference>
<dbReference type="InterPro" id="IPR002912">
    <property type="entry name" value="ACT_dom"/>
</dbReference>
<evidence type="ECO:0000259" key="1">
    <source>
        <dbReference type="PROSITE" id="PS51671"/>
    </source>
</evidence>
<evidence type="ECO:0000313" key="3">
    <source>
        <dbReference type="Proteomes" id="UP001596045"/>
    </source>
</evidence>
<feature type="domain" description="ACT" evidence="1">
    <location>
        <begin position="77"/>
        <end position="137"/>
    </location>
</feature>
<comment type="caution">
    <text evidence="2">The sequence shown here is derived from an EMBL/GenBank/DDBJ whole genome shotgun (WGS) entry which is preliminary data.</text>
</comment>
<dbReference type="EMBL" id="JBHSMT010000028">
    <property type="protein sequence ID" value="MFC5475636.1"/>
    <property type="molecule type" value="Genomic_DNA"/>
</dbReference>
<dbReference type="PROSITE" id="PS51671">
    <property type="entry name" value="ACT"/>
    <property type="match status" value="1"/>
</dbReference>
<protein>
    <submittedName>
        <fullName evidence="2">ACT domain-containing protein</fullName>
    </submittedName>
</protein>
<accession>A0ABW0MFH0</accession>
<dbReference type="Gene3D" id="3.30.2130.10">
    <property type="entry name" value="VC0802-like"/>
    <property type="match status" value="1"/>
</dbReference>
<proteinExistence type="predicted"/>
<dbReference type="RefSeq" id="WP_378999106.1">
    <property type="nucleotide sequence ID" value="NZ_JBHSMT010000028.1"/>
</dbReference>
<evidence type="ECO:0000313" key="2">
    <source>
        <dbReference type="EMBL" id="MFC5475636.1"/>
    </source>
</evidence>
<name>A0ABW0MFH0_9BURK</name>
<dbReference type="Proteomes" id="UP001596045">
    <property type="component" value="Unassembled WGS sequence"/>
</dbReference>
<dbReference type="CDD" id="cd02116">
    <property type="entry name" value="ACT"/>
    <property type="match status" value="1"/>
</dbReference>